<evidence type="ECO:0000259" key="1">
    <source>
        <dbReference type="PROSITE" id="PS50994"/>
    </source>
</evidence>
<dbReference type="PROSITE" id="PS50994">
    <property type="entry name" value="INTEGRASE"/>
    <property type="match status" value="1"/>
</dbReference>
<evidence type="ECO:0000313" key="2">
    <source>
        <dbReference type="EMBL" id="QNO55300.1"/>
    </source>
</evidence>
<feature type="domain" description="Integrase catalytic" evidence="1">
    <location>
        <begin position="42"/>
        <end position="220"/>
    </location>
</feature>
<dbReference type="EMBL" id="MT631608">
    <property type="protein sequence ID" value="QNO55300.1"/>
    <property type="molecule type" value="Genomic_DNA"/>
</dbReference>
<reference evidence="3" key="1">
    <citation type="submission" date="2020-06" db="EMBL/GenBank/DDBJ databases">
        <title>Unique genomic features of the anaerobic methanotrophic archaea.</title>
        <authorList>
            <person name="Chadwick G.L."/>
            <person name="Skennerton C.T."/>
            <person name="Laso-Perez R."/>
            <person name="Leu A.O."/>
            <person name="Speth D.R."/>
            <person name="Yu H."/>
            <person name="Morgan-Lang C."/>
            <person name="Hatzenpichler R."/>
            <person name="Goudeau D."/>
            <person name="Malmstrom R."/>
            <person name="Brazelton W.J."/>
            <person name="Woyke T."/>
            <person name="Hallam S.J."/>
            <person name="Tyson G.W."/>
            <person name="Wegener G."/>
            <person name="Boetius A."/>
            <person name="Orphan V."/>
        </authorList>
    </citation>
    <scope>NUCLEOTIDE SEQUENCE</scope>
</reference>
<protein>
    <recommendedName>
        <fullName evidence="1">Integrase catalytic domain-containing protein</fullName>
    </recommendedName>
</protein>
<evidence type="ECO:0000313" key="3">
    <source>
        <dbReference type="EMBL" id="QNO57461.1"/>
    </source>
</evidence>
<gene>
    <name evidence="2" type="ORF">NKHFOMCA_00043</name>
    <name evidence="3" type="ORF">PBOADKMI_00006</name>
</gene>
<dbReference type="Gene3D" id="3.30.420.10">
    <property type="entry name" value="Ribonuclease H-like superfamily/Ribonuclease H"/>
    <property type="match status" value="1"/>
</dbReference>
<dbReference type="InterPro" id="IPR036397">
    <property type="entry name" value="RNaseH_sf"/>
</dbReference>
<dbReference type="InterPro" id="IPR001584">
    <property type="entry name" value="Integrase_cat-core"/>
</dbReference>
<proteinExistence type="predicted"/>
<accession>A0A7G9ZB27</accession>
<dbReference type="EMBL" id="MT631690">
    <property type="protein sequence ID" value="QNO57461.1"/>
    <property type="molecule type" value="Genomic_DNA"/>
</dbReference>
<name>A0A7G9ZB27_9EURY</name>
<sequence length="320" mass="37236">MVKKNYEKQTGEKVSKSYVDCVLKEAGMVKSPEKKRKGRSKYMKYPEYTLTKLGKSMMSIDFIGPRYLKGSDNRINFLSCKYIRPEKRGIVTRIEGQTAEETITALKEILKTHPIPEILKIDNDSAFGANLPHERHIGKLAFFLLNLGVYPLFVAPRSPWNNGEVEGFNSVFSKKFWNKLQFSDEQEIDIKIKDFNVAYEKYSRLVSNNPERKEKDIKYIDDFKDANLENKCVEQFKADKIYFLRIVRRKNDKGCDKEYGFIDILKHEIKLPKDLINLFVFCVLDLKSKLLKINIELDDGSLKEVKSIAFVIKNVIYDQA</sequence>
<dbReference type="GO" id="GO:0003676">
    <property type="term" value="F:nucleic acid binding"/>
    <property type="evidence" value="ECO:0007669"/>
    <property type="project" value="InterPro"/>
</dbReference>
<dbReference type="AlphaFoldDB" id="A0A7G9ZB27"/>
<organism evidence="3">
    <name type="scientific">Candidatus Methanophaga sp. ANME-1 ERB7</name>
    <dbReference type="NCBI Taxonomy" id="2759913"/>
    <lineage>
        <taxon>Archaea</taxon>
        <taxon>Methanobacteriati</taxon>
        <taxon>Methanobacteriota</taxon>
        <taxon>Stenosarchaea group</taxon>
        <taxon>Methanomicrobia</taxon>
        <taxon>Candidatus Methanophagales</taxon>
        <taxon>Candidatus Methanophagaceae</taxon>
        <taxon>Candidatus Methanophaga</taxon>
    </lineage>
</organism>
<dbReference type="InterPro" id="IPR012337">
    <property type="entry name" value="RNaseH-like_sf"/>
</dbReference>
<dbReference type="GO" id="GO:0015074">
    <property type="term" value="P:DNA integration"/>
    <property type="evidence" value="ECO:0007669"/>
    <property type="project" value="InterPro"/>
</dbReference>
<dbReference type="SUPFAM" id="SSF53098">
    <property type="entry name" value="Ribonuclease H-like"/>
    <property type="match status" value="1"/>
</dbReference>